<dbReference type="InterPro" id="IPR000782">
    <property type="entry name" value="FAS1_domain"/>
</dbReference>
<dbReference type="STRING" id="1300341.I595_1734"/>
<organism evidence="2 3">
    <name type="scientific">Croceitalea dokdonensis DOKDO 023</name>
    <dbReference type="NCBI Taxonomy" id="1300341"/>
    <lineage>
        <taxon>Bacteria</taxon>
        <taxon>Pseudomonadati</taxon>
        <taxon>Bacteroidota</taxon>
        <taxon>Flavobacteriia</taxon>
        <taxon>Flavobacteriales</taxon>
        <taxon>Flavobacteriaceae</taxon>
        <taxon>Croceitalea</taxon>
    </lineage>
</organism>
<reference evidence="2 3" key="1">
    <citation type="submission" date="2015-09" db="EMBL/GenBank/DDBJ databases">
        <title>Genome sequence of the marine flavobacterium Croceitalea dokdonensis DOKDO 023 that contains proton- and sodium-pumping rhodopsins.</title>
        <authorList>
            <person name="Kwon S.-K."/>
            <person name="Lee H.K."/>
            <person name="Kwak M.-J."/>
            <person name="Kim J.F."/>
        </authorList>
    </citation>
    <scope>NUCLEOTIDE SEQUENCE [LARGE SCALE GENOMIC DNA]</scope>
    <source>
        <strain evidence="2 3">DOKDO 023</strain>
    </source>
</reference>
<evidence type="ECO:0000259" key="1">
    <source>
        <dbReference type="PROSITE" id="PS50213"/>
    </source>
</evidence>
<dbReference type="PROSITE" id="PS50213">
    <property type="entry name" value="FAS1"/>
    <property type="match status" value="1"/>
</dbReference>
<comment type="caution">
    <text evidence="2">The sequence shown here is derived from an EMBL/GenBank/DDBJ whole genome shotgun (WGS) entry which is preliminary data.</text>
</comment>
<accession>A0A0P7AZR1</accession>
<feature type="domain" description="FAS1" evidence="1">
    <location>
        <begin position="17"/>
        <end position="161"/>
    </location>
</feature>
<dbReference type="InterPro" id="IPR050904">
    <property type="entry name" value="Adhesion/Biosynth-related"/>
</dbReference>
<dbReference type="EMBL" id="LDJX01000003">
    <property type="protein sequence ID" value="KPM32085.1"/>
    <property type="molecule type" value="Genomic_DNA"/>
</dbReference>
<sequence length="164" mass="18240">MEEELLGLKPDFTLDDARSVLGILSGRTEFDTFHKSLKSAGMATKLDSIDELTVFAPTNEAFNRITEAKLANLQTPAGTDEMKHLLNYHLIVEEYDLETLISTIRLNENILRLKTLNGGYVALTLEDGKVFINDETGFQSKLTIFDLEAKNGVVHGIESVLLPQ</sequence>
<dbReference type="InterPro" id="IPR036378">
    <property type="entry name" value="FAS1_dom_sf"/>
</dbReference>
<name>A0A0P7AZR1_9FLAO</name>
<keyword evidence="3" id="KW-1185">Reference proteome</keyword>
<evidence type="ECO:0000313" key="3">
    <source>
        <dbReference type="Proteomes" id="UP000050280"/>
    </source>
</evidence>
<dbReference type="Gene3D" id="2.30.180.10">
    <property type="entry name" value="FAS1 domain"/>
    <property type="match status" value="1"/>
</dbReference>
<gene>
    <name evidence="2" type="ORF">I595_1734</name>
</gene>
<dbReference type="PANTHER" id="PTHR10900:SF77">
    <property type="entry name" value="FI19380P1"/>
    <property type="match status" value="1"/>
</dbReference>
<dbReference type="Proteomes" id="UP000050280">
    <property type="component" value="Unassembled WGS sequence"/>
</dbReference>
<dbReference type="SMART" id="SM00554">
    <property type="entry name" value="FAS1"/>
    <property type="match status" value="1"/>
</dbReference>
<evidence type="ECO:0000313" key="2">
    <source>
        <dbReference type="EMBL" id="KPM32085.1"/>
    </source>
</evidence>
<dbReference type="RefSeq" id="WP_054558890.1">
    <property type="nucleotide sequence ID" value="NZ_LDJX01000003.1"/>
</dbReference>
<dbReference type="AlphaFoldDB" id="A0A0P7AZR1"/>
<protein>
    <submittedName>
        <fullName evidence="2">Fasciclin-like repeat protein</fullName>
    </submittedName>
</protein>
<proteinExistence type="predicted"/>
<dbReference type="PANTHER" id="PTHR10900">
    <property type="entry name" value="PERIOSTIN-RELATED"/>
    <property type="match status" value="1"/>
</dbReference>
<dbReference type="Pfam" id="PF02469">
    <property type="entry name" value="Fasciclin"/>
    <property type="match status" value="1"/>
</dbReference>
<dbReference type="SUPFAM" id="SSF82153">
    <property type="entry name" value="FAS1 domain"/>
    <property type="match status" value="1"/>
</dbReference>